<feature type="transmembrane region" description="Helical" evidence="5">
    <location>
        <begin position="148"/>
        <end position="172"/>
    </location>
</feature>
<keyword evidence="7" id="KW-1185">Reference proteome</keyword>
<evidence type="ECO:0000256" key="1">
    <source>
        <dbReference type="ARBA" id="ARBA00004141"/>
    </source>
</evidence>
<comment type="subcellular location">
    <subcellularLocation>
        <location evidence="1">Membrane</location>
        <topology evidence="1">Multi-pass membrane protein</topology>
    </subcellularLocation>
</comment>
<feature type="transmembrane region" description="Helical" evidence="5">
    <location>
        <begin position="115"/>
        <end position="136"/>
    </location>
</feature>
<evidence type="ECO:0000256" key="2">
    <source>
        <dbReference type="ARBA" id="ARBA00022692"/>
    </source>
</evidence>
<evidence type="ECO:0000256" key="5">
    <source>
        <dbReference type="SAM" id="Phobius"/>
    </source>
</evidence>
<keyword evidence="2 5" id="KW-0812">Transmembrane</keyword>
<feature type="transmembrane region" description="Helical" evidence="5">
    <location>
        <begin position="377"/>
        <end position="397"/>
    </location>
</feature>
<evidence type="ECO:0000313" key="7">
    <source>
        <dbReference type="Proteomes" id="UP001211689"/>
    </source>
</evidence>
<dbReference type="PANTHER" id="PTHR43424">
    <property type="entry name" value="LOCUS PUTATIVE PROTEIN 1-RELATED"/>
    <property type="match status" value="1"/>
</dbReference>
<reference evidence="6 7" key="1">
    <citation type="submission" date="2022-07" db="EMBL/GenBank/DDBJ databases">
        <title>Genome Analysis of Selected Gammaproteobacteria from Nigerian Food snails.</title>
        <authorList>
            <person name="Okafor A.C."/>
        </authorList>
    </citation>
    <scope>NUCLEOTIDE SEQUENCE [LARGE SCALE GENOMIC DNA]</scope>
    <source>
        <strain evidence="6 7">Awg 2</strain>
    </source>
</reference>
<dbReference type="PANTHER" id="PTHR43424:SF1">
    <property type="entry name" value="LOCUS PUTATIVE PROTEIN 1-RELATED"/>
    <property type="match status" value="1"/>
</dbReference>
<feature type="transmembrane region" description="Helical" evidence="5">
    <location>
        <begin position="267"/>
        <end position="290"/>
    </location>
</feature>
<feature type="transmembrane region" description="Helical" evidence="5">
    <location>
        <begin position="226"/>
        <end position="247"/>
    </location>
</feature>
<sequence>MIKTSSALKKALRAVSLLWAGSLLSAGLAFFTQIVLARELAPSGYGAFAAALATVTLLAPLAGVGVQGFWLKVFGAEGWHAVRWLSASFRVVLFSSIATVLLLFAWALLGGHTKSTSILLICLLPIIPGYLFNELVGSKFQLEERFSLLAAWQLIPHFMRLILILCIVLIGWGKPSALTIAAVYALVAFLICAIGCVSLRKMAGGDFALKGHSTVTSYEGRPEKVFACDVIAQSWPFGLAAVFQLIYFQSDVILLKYMIGDGAAGVYNVAFTVMAAVYLLPSVIYQKFLLPKMHRWANSDRARFYKVYRQGNFAMLLLGVAAMLAIWLSAFWAIPLFFGKQYTEAVTLLNILAPCAPLMFLAFSFGGVLVTQENMRLKVKVMGGVALINVLMNIALIPTWGAIGAAISTVLSCLALMSTYFWCAQKIVFGHSEGRDSECGRAL</sequence>
<evidence type="ECO:0000256" key="4">
    <source>
        <dbReference type="ARBA" id="ARBA00023136"/>
    </source>
</evidence>
<keyword evidence="4 5" id="KW-0472">Membrane</keyword>
<feature type="transmembrane region" description="Helical" evidence="5">
    <location>
        <begin position="403"/>
        <end position="423"/>
    </location>
</feature>
<accession>A0ABT4YB99</accession>
<feature type="transmembrane region" description="Helical" evidence="5">
    <location>
        <begin position="91"/>
        <end position="109"/>
    </location>
</feature>
<feature type="transmembrane region" description="Helical" evidence="5">
    <location>
        <begin position="47"/>
        <end position="70"/>
    </location>
</feature>
<comment type="caution">
    <text evidence="6">The sequence shown here is derived from an EMBL/GenBank/DDBJ whole genome shotgun (WGS) entry which is preliminary data.</text>
</comment>
<proteinExistence type="predicted"/>
<name>A0ABT4YB99_METRE</name>
<dbReference type="InterPro" id="IPR052556">
    <property type="entry name" value="PolySynth_Transporter"/>
</dbReference>
<dbReference type="EMBL" id="JANEWF010000041">
    <property type="protein sequence ID" value="MDA8486162.1"/>
    <property type="molecule type" value="Genomic_DNA"/>
</dbReference>
<protein>
    <submittedName>
        <fullName evidence="6">Flippase</fullName>
    </submittedName>
</protein>
<dbReference type="InterPro" id="IPR002797">
    <property type="entry name" value="Polysacc_synth"/>
</dbReference>
<evidence type="ECO:0000313" key="6">
    <source>
        <dbReference type="EMBL" id="MDA8486162.1"/>
    </source>
</evidence>
<feature type="transmembrane region" description="Helical" evidence="5">
    <location>
        <begin position="311"/>
        <end position="334"/>
    </location>
</feature>
<dbReference type="CDD" id="cd13128">
    <property type="entry name" value="MATE_Wzx_like"/>
    <property type="match status" value="1"/>
</dbReference>
<feature type="transmembrane region" description="Helical" evidence="5">
    <location>
        <begin position="178"/>
        <end position="199"/>
    </location>
</feature>
<dbReference type="RefSeq" id="WP_271472182.1">
    <property type="nucleotide sequence ID" value="NZ_JANEWF010000041.1"/>
</dbReference>
<organism evidence="6 7">
    <name type="scientific">Metapseudomonas resinovorans</name>
    <name type="common">Pseudomonas resinovorans</name>
    <dbReference type="NCBI Taxonomy" id="53412"/>
    <lineage>
        <taxon>Bacteria</taxon>
        <taxon>Pseudomonadati</taxon>
        <taxon>Pseudomonadota</taxon>
        <taxon>Gammaproteobacteria</taxon>
        <taxon>Pseudomonadales</taxon>
        <taxon>Pseudomonadaceae</taxon>
        <taxon>Metapseudomonas</taxon>
    </lineage>
</organism>
<keyword evidence="3 5" id="KW-1133">Transmembrane helix</keyword>
<feature type="transmembrane region" description="Helical" evidence="5">
    <location>
        <begin position="346"/>
        <end position="370"/>
    </location>
</feature>
<gene>
    <name evidence="6" type="ORF">NNO07_24120</name>
</gene>
<dbReference type="Proteomes" id="UP001211689">
    <property type="component" value="Unassembled WGS sequence"/>
</dbReference>
<evidence type="ECO:0000256" key="3">
    <source>
        <dbReference type="ARBA" id="ARBA00022989"/>
    </source>
</evidence>
<dbReference type="Pfam" id="PF01943">
    <property type="entry name" value="Polysacc_synt"/>
    <property type="match status" value="1"/>
</dbReference>